<evidence type="ECO:0000313" key="2">
    <source>
        <dbReference type="Proteomes" id="UP000324748"/>
    </source>
</evidence>
<proteinExistence type="predicted"/>
<dbReference type="AlphaFoldDB" id="A0A5B0MRR6"/>
<dbReference type="EMBL" id="VSWC01000132">
    <property type="protein sequence ID" value="KAA1079681.1"/>
    <property type="molecule type" value="Genomic_DNA"/>
</dbReference>
<evidence type="ECO:0000313" key="1">
    <source>
        <dbReference type="EMBL" id="KAA1079681.1"/>
    </source>
</evidence>
<keyword evidence="2" id="KW-1185">Reference proteome</keyword>
<name>A0A5B0MRR6_PUCGR</name>
<gene>
    <name evidence="1" type="ORF">PGT21_020796</name>
</gene>
<accession>A0A5B0MRR6</accession>
<sequence length="82" mass="9567">MSEELALPPTAVIQACRPYFSTINIQDSMNIYVSVVMKKTQSLKIDRPIKKKWSRRRSGFVPRRYHCDIDLPSSMTSRSEYL</sequence>
<reference evidence="1 2" key="1">
    <citation type="submission" date="2019-05" db="EMBL/GenBank/DDBJ databases">
        <title>Emergence of the Ug99 lineage of the wheat stem rust pathogen through somatic hybridization.</title>
        <authorList>
            <person name="Li F."/>
            <person name="Upadhyaya N.M."/>
            <person name="Sperschneider J."/>
            <person name="Matny O."/>
            <person name="Nguyen-Phuc H."/>
            <person name="Mago R."/>
            <person name="Raley C."/>
            <person name="Miller M.E."/>
            <person name="Silverstein K.A.T."/>
            <person name="Henningsen E."/>
            <person name="Hirsch C.D."/>
            <person name="Visser B."/>
            <person name="Pretorius Z.A."/>
            <person name="Steffenson B.J."/>
            <person name="Schwessinger B."/>
            <person name="Dodds P.N."/>
            <person name="Figueroa M."/>
        </authorList>
    </citation>
    <scope>NUCLEOTIDE SEQUENCE [LARGE SCALE GENOMIC DNA]</scope>
    <source>
        <strain evidence="1">21-0</strain>
    </source>
</reference>
<protein>
    <submittedName>
        <fullName evidence="1">Uncharacterized protein</fullName>
    </submittedName>
</protein>
<comment type="caution">
    <text evidence="1">The sequence shown here is derived from an EMBL/GenBank/DDBJ whole genome shotgun (WGS) entry which is preliminary data.</text>
</comment>
<organism evidence="1 2">
    <name type="scientific">Puccinia graminis f. sp. tritici</name>
    <dbReference type="NCBI Taxonomy" id="56615"/>
    <lineage>
        <taxon>Eukaryota</taxon>
        <taxon>Fungi</taxon>
        <taxon>Dikarya</taxon>
        <taxon>Basidiomycota</taxon>
        <taxon>Pucciniomycotina</taxon>
        <taxon>Pucciniomycetes</taxon>
        <taxon>Pucciniales</taxon>
        <taxon>Pucciniaceae</taxon>
        <taxon>Puccinia</taxon>
    </lineage>
</organism>
<dbReference type="Proteomes" id="UP000324748">
    <property type="component" value="Unassembled WGS sequence"/>
</dbReference>